<organism evidence="3 4">
    <name type="scientific">Cryomorpha ignava</name>
    <dbReference type="NCBI Taxonomy" id="101383"/>
    <lineage>
        <taxon>Bacteria</taxon>
        <taxon>Pseudomonadati</taxon>
        <taxon>Bacteroidota</taxon>
        <taxon>Flavobacteriia</taxon>
        <taxon>Flavobacteriales</taxon>
        <taxon>Cryomorphaceae</taxon>
        <taxon>Cryomorpha</taxon>
    </lineage>
</organism>
<comment type="caution">
    <text evidence="3">The sequence shown here is derived from an EMBL/GenBank/DDBJ whole genome shotgun (WGS) entry which is preliminary data.</text>
</comment>
<evidence type="ECO:0000256" key="1">
    <source>
        <dbReference type="ARBA" id="ARBA00022729"/>
    </source>
</evidence>
<dbReference type="Gene3D" id="3.40.50.1820">
    <property type="entry name" value="alpha/beta hydrolase"/>
    <property type="match status" value="1"/>
</dbReference>
<dbReference type="NCBIfam" id="TIGR04183">
    <property type="entry name" value="Por_Secre_tail"/>
    <property type="match status" value="1"/>
</dbReference>
<dbReference type="Pfam" id="PF07224">
    <property type="entry name" value="Chlorophyllase"/>
    <property type="match status" value="1"/>
</dbReference>
<dbReference type="GO" id="GO:0016042">
    <property type="term" value="P:lipid catabolic process"/>
    <property type="evidence" value="ECO:0007669"/>
    <property type="project" value="InterPro"/>
</dbReference>
<dbReference type="RefSeq" id="WP_163284003.1">
    <property type="nucleotide sequence ID" value="NZ_JAAGVY010000008.1"/>
</dbReference>
<dbReference type="AlphaFoldDB" id="A0A7K3WNL3"/>
<dbReference type="PANTHER" id="PTHR34853">
    <property type="match status" value="1"/>
</dbReference>
<dbReference type="GO" id="GO:0004806">
    <property type="term" value="F:triacylglycerol lipase activity"/>
    <property type="evidence" value="ECO:0007669"/>
    <property type="project" value="InterPro"/>
</dbReference>
<reference evidence="3 4" key="1">
    <citation type="submission" date="2020-02" db="EMBL/GenBank/DDBJ databases">
        <title>Out from the shadows clarifying the taxonomy of the family Cryomorphaceae and related taxa by utilizing the GTDB taxonomic framework.</title>
        <authorList>
            <person name="Bowman J.P."/>
        </authorList>
    </citation>
    <scope>NUCLEOTIDE SEQUENCE [LARGE SCALE GENOMIC DNA]</scope>
    <source>
        <strain evidence="3 4">QSSC 1-22</strain>
    </source>
</reference>
<evidence type="ECO:0000313" key="3">
    <source>
        <dbReference type="EMBL" id="NEN23118.1"/>
    </source>
</evidence>
<proteinExistence type="predicted"/>
<evidence type="ECO:0000259" key="2">
    <source>
        <dbReference type="Pfam" id="PF18962"/>
    </source>
</evidence>
<dbReference type="InterPro" id="IPR005152">
    <property type="entry name" value="Lipase_secreted"/>
</dbReference>
<dbReference type="SUPFAM" id="SSF53474">
    <property type="entry name" value="alpha/beta-Hydrolases"/>
    <property type="match status" value="1"/>
</dbReference>
<protein>
    <submittedName>
        <fullName evidence="3">T9SS type A sorting domain-containing protein</fullName>
    </submittedName>
</protein>
<dbReference type="Gene3D" id="1.10.260.160">
    <property type="match status" value="1"/>
</dbReference>
<keyword evidence="4" id="KW-1185">Reference proteome</keyword>
<dbReference type="PANTHER" id="PTHR34853:SF1">
    <property type="entry name" value="LIPASE 5"/>
    <property type="match status" value="1"/>
</dbReference>
<dbReference type="InterPro" id="IPR029058">
    <property type="entry name" value="AB_hydrolase_fold"/>
</dbReference>
<dbReference type="Proteomes" id="UP000486602">
    <property type="component" value="Unassembled WGS sequence"/>
</dbReference>
<evidence type="ECO:0000313" key="4">
    <source>
        <dbReference type="Proteomes" id="UP000486602"/>
    </source>
</evidence>
<name>A0A7K3WNL3_9FLAO</name>
<dbReference type="EMBL" id="JAAGVY010000008">
    <property type="protein sequence ID" value="NEN23118.1"/>
    <property type="molecule type" value="Genomic_DNA"/>
</dbReference>
<dbReference type="InterPro" id="IPR026444">
    <property type="entry name" value="Secre_tail"/>
</dbReference>
<accession>A0A7K3WNL3</accession>
<feature type="domain" description="Secretion system C-terminal sorting" evidence="2">
    <location>
        <begin position="407"/>
        <end position="468"/>
    </location>
</feature>
<gene>
    <name evidence="3" type="ORF">G3O08_06355</name>
</gene>
<dbReference type="Pfam" id="PF18962">
    <property type="entry name" value="Por_Secre_tail"/>
    <property type="match status" value="1"/>
</dbReference>
<sequence length="477" mass="51878">MKLKNLPLPLLLLLLFLSATVKSQYLVNSEFLNFTNSFSLGFVPGIPAQYDVDFYRITYNTTNTAGEPTIASGAVAIPVSAASCNSFPMIAYCHGTVLKQLDVPSYNNLEGFLTKVFASTGFIAVAPDYLGLGQNPGIHPYVHAESEATATIDLIRAAREFLETKPQQDNGELFITGYSQGGQAAMATLKYAEENDLNEELGIVAGAPCSGPYDLSGSQAEVILSDAPYSNPGYIVYLLISYQLAYGNLYTDLSDIIQSPYDTIVTPFFDGVQNTYSMNVVNDTLPNQLSNLLVDSVYSNFQSNPNHPLWLDLEDNDTHNWTPQVPLRMFYCTGDEQVNYQNSITADSAMNANGAADVQALNSLAGATHGQCIQPALVDVYEFFSGLATACDLVSGIAENKQLKLDVYPNPASDWLNVIIPEKGGYLIVQDTYGRVVMERNIAEGQTQVDISKLAAATYVVSFQAGKIIRRSTLVVQ</sequence>
<keyword evidence="1" id="KW-0732">Signal</keyword>
<dbReference type="InterPro" id="IPR017395">
    <property type="entry name" value="Chlorophyllase-like"/>
</dbReference>